<proteinExistence type="predicted"/>
<dbReference type="GeneID" id="85326254"/>
<comment type="caution">
    <text evidence="1">The sequence shown here is derived from an EMBL/GenBank/DDBJ whole genome shotgun (WGS) entry which is preliminary data.</text>
</comment>
<organism evidence="1 2">
    <name type="scientific">Lasiosphaeria miniovina</name>
    <dbReference type="NCBI Taxonomy" id="1954250"/>
    <lineage>
        <taxon>Eukaryota</taxon>
        <taxon>Fungi</taxon>
        <taxon>Dikarya</taxon>
        <taxon>Ascomycota</taxon>
        <taxon>Pezizomycotina</taxon>
        <taxon>Sordariomycetes</taxon>
        <taxon>Sordariomycetidae</taxon>
        <taxon>Sordariales</taxon>
        <taxon>Lasiosphaeriaceae</taxon>
        <taxon>Lasiosphaeria</taxon>
    </lineage>
</organism>
<dbReference type="AlphaFoldDB" id="A0AA39ZT19"/>
<dbReference type="Proteomes" id="UP001172101">
    <property type="component" value="Unassembled WGS sequence"/>
</dbReference>
<evidence type="ECO:0000313" key="2">
    <source>
        <dbReference type="Proteomes" id="UP001172101"/>
    </source>
</evidence>
<evidence type="ECO:0000313" key="1">
    <source>
        <dbReference type="EMBL" id="KAK0703112.1"/>
    </source>
</evidence>
<name>A0AA39ZT19_9PEZI</name>
<keyword evidence="2" id="KW-1185">Reference proteome</keyword>
<dbReference type="RefSeq" id="XP_060289971.1">
    <property type="nucleotide sequence ID" value="XM_060442984.1"/>
</dbReference>
<accession>A0AA39ZT19</accession>
<dbReference type="EMBL" id="JAUIRO010000008">
    <property type="protein sequence ID" value="KAK0703112.1"/>
    <property type="molecule type" value="Genomic_DNA"/>
</dbReference>
<sequence>METSLPTFLGIKVSILGSPAVDGLPKDHHGPCRNLWRRPPATRAQLTTCLRPREARAQLPTCLVGGERLAK</sequence>
<protein>
    <submittedName>
        <fullName evidence="1">Uncharacterized protein</fullName>
    </submittedName>
</protein>
<gene>
    <name evidence="1" type="ORF">B0T26DRAFT_729855</name>
</gene>
<reference evidence="1" key="1">
    <citation type="submission" date="2023-06" db="EMBL/GenBank/DDBJ databases">
        <title>Genome-scale phylogeny and comparative genomics of the fungal order Sordariales.</title>
        <authorList>
            <consortium name="Lawrence Berkeley National Laboratory"/>
            <person name="Hensen N."/>
            <person name="Bonometti L."/>
            <person name="Westerberg I."/>
            <person name="Brannstrom I.O."/>
            <person name="Guillou S."/>
            <person name="Cros-Aarteil S."/>
            <person name="Calhoun S."/>
            <person name="Haridas S."/>
            <person name="Kuo A."/>
            <person name="Mondo S."/>
            <person name="Pangilinan J."/>
            <person name="Riley R."/>
            <person name="LaButti K."/>
            <person name="Andreopoulos B."/>
            <person name="Lipzen A."/>
            <person name="Chen C."/>
            <person name="Yanf M."/>
            <person name="Daum C."/>
            <person name="Ng V."/>
            <person name="Clum A."/>
            <person name="Steindorff A."/>
            <person name="Ohm R."/>
            <person name="Martin F."/>
            <person name="Silar P."/>
            <person name="Natvig D."/>
            <person name="Lalanne C."/>
            <person name="Gautier V."/>
            <person name="Ament-velasquez S.L."/>
            <person name="Kruys A."/>
            <person name="Hutchinson M.I."/>
            <person name="Powell A.J."/>
            <person name="Barry K."/>
            <person name="Miller A.N."/>
            <person name="Grigoriev I.V."/>
            <person name="Debuchy R."/>
            <person name="Gladieux P."/>
            <person name="Thoren M.H."/>
            <person name="Johannesson H."/>
        </authorList>
    </citation>
    <scope>NUCLEOTIDE SEQUENCE</scope>
    <source>
        <strain evidence="1">SMH2392-1A</strain>
    </source>
</reference>